<dbReference type="AlphaFoldDB" id="A0A9X2WSM5"/>
<evidence type="ECO:0000256" key="1">
    <source>
        <dbReference type="SAM" id="Phobius"/>
    </source>
</evidence>
<gene>
    <name evidence="2" type="ORF">NE536_04255</name>
</gene>
<reference evidence="2" key="1">
    <citation type="journal article" date="2023" name="Int. J. Syst. Evol. Microbiol.">
        <title>&lt;i&gt;Shewanella septentrionalis&lt;/i&gt; sp. nov. and &lt;i&gt;Shewanella holmiensis&lt;/i&gt; sp. nov., isolated from Baltic Sea water and sediments.</title>
        <authorList>
            <person name="Martin-Rodriguez A.J."/>
            <person name="Thorell K."/>
            <person name="Joffre E."/>
            <person name="Jensie-Markopoulos S."/>
            <person name="Moore E.R.B."/>
            <person name="Sjoling A."/>
        </authorList>
    </citation>
    <scope>NUCLEOTIDE SEQUENCE</scope>
    <source>
        <strain evidence="2">SP1W3</strain>
    </source>
</reference>
<keyword evidence="3" id="KW-1185">Reference proteome</keyword>
<dbReference type="PIRSF" id="PIRSF004923">
    <property type="entry name" value="RseC"/>
    <property type="match status" value="1"/>
</dbReference>
<feature type="transmembrane region" description="Helical" evidence="1">
    <location>
        <begin position="74"/>
        <end position="100"/>
    </location>
</feature>
<organism evidence="2 3">
    <name type="scientific">Shewanella septentrionalis</name>
    <dbReference type="NCBI Taxonomy" id="2952223"/>
    <lineage>
        <taxon>Bacteria</taxon>
        <taxon>Pseudomonadati</taxon>
        <taxon>Pseudomonadota</taxon>
        <taxon>Gammaproteobacteria</taxon>
        <taxon>Alteromonadales</taxon>
        <taxon>Shewanellaceae</taxon>
        <taxon>Shewanella</taxon>
    </lineage>
</organism>
<dbReference type="InterPro" id="IPR007359">
    <property type="entry name" value="SigmaE_reg_RseC_MucC"/>
</dbReference>
<dbReference type="Pfam" id="PF04246">
    <property type="entry name" value="RseC_MucC"/>
    <property type="match status" value="1"/>
</dbReference>
<evidence type="ECO:0000313" key="3">
    <source>
        <dbReference type="Proteomes" id="UP001155604"/>
    </source>
</evidence>
<dbReference type="EMBL" id="JAMTCC010000005">
    <property type="protein sequence ID" value="MCT7944576.1"/>
    <property type="molecule type" value="Genomic_DNA"/>
</dbReference>
<evidence type="ECO:0000313" key="2">
    <source>
        <dbReference type="EMBL" id="MCT7944576.1"/>
    </source>
</evidence>
<feature type="transmembrane region" description="Helical" evidence="1">
    <location>
        <begin position="106"/>
        <end position="126"/>
    </location>
</feature>
<keyword evidence="1" id="KW-0472">Membrane</keyword>
<name>A0A9X2WSM5_9GAMM</name>
<dbReference type="PANTHER" id="PTHR35867:SF1">
    <property type="entry name" value="PROTEIN RSEC"/>
    <property type="match status" value="1"/>
</dbReference>
<dbReference type="PANTHER" id="PTHR35867">
    <property type="entry name" value="PROTEIN RSEC"/>
    <property type="match status" value="1"/>
</dbReference>
<proteinExistence type="predicted"/>
<comment type="caution">
    <text evidence="2">The sequence shown here is derived from an EMBL/GenBank/DDBJ whole genome shotgun (WGS) entry which is preliminary data.</text>
</comment>
<dbReference type="InterPro" id="IPR026268">
    <property type="entry name" value="RseC"/>
</dbReference>
<dbReference type="RefSeq" id="WP_011846168.1">
    <property type="nucleotide sequence ID" value="NZ_JAMTCC010000005.1"/>
</dbReference>
<dbReference type="Proteomes" id="UP001155604">
    <property type="component" value="Unassembled WGS sequence"/>
</dbReference>
<accession>A0A9X2WSM5</accession>
<protein>
    <submittedName>
        <fullName evidence="2">SoxR reducing system RseC family protein</fullName>
    </submittedName>
</protein>
<keyword evidence="1" id="KW-1133">Transmembrane helix</keyword>
<sequence>MMEEIARVVASDSQGWLTVEVELKSTCKSCSNSESCGTSAVAQAFSSKTQQFSIQSDRRCEAGELLKLGLPESVILKAAALIYLMPLFGLFVGAALGQFLGQLLEFNPNLGAMGFAAVGALLAWSFGKQQAKRLEVDAQPVILAYLGMSINLQELAQ</sequence>
<keyword evidence="1" id="KW-0812">Transmembrane</keyword>